<dbReference type="RefSeq" id="WP_202233086.1">
    <property type="nucleotide sequence ID" value="NZ_AP018365.1"/>
</dbReference>
<organism evidence="1 2">
    <name type="scientific">Actinacidiphila reveromycinica</name>
    <dbReference type="NCBI Taxonomy" id="659352"/>
    <lineage>
        <taxon>Bacteria</taxon>
        <taxon>Bacillati</taxon>
        <taxon>Actinomycetota</taxon>
        <taxon>Actinomycetes</taxon>
        <taxon>Kitasatosporales</taxon>
        <taxon>Streptomycetaceae</taxon>
        <taxon>Actinacidiphila</taxon>
    </lineage>
</organism>
<reference evidence="1 2" key="1">
    <citation type="journal article" date="2010" name="J. Bacteriol.">
        <title>Biochemical characterization of a novel indole prenyltransferase from Streptomyces sp. SN-593.</title>
        <authorList>
            <person name="Takahashi S."/>
            <person name="Takagi H."/>
            <person name="Toyoda A."/>
            <person name="Uramoto M."/>
            <person name="Nogawa T."/>
            <person name="Ueki M."/>
            <person name="Sakaki Y."/>
            <person name="Osada H."/>
        </authorList>
    </citation>
    <scope>NUCLEOTIDE SEQUENCE [LARGE SCALE GENOMIC DNA]</scope>
    <source>
        <strain evidence="1 2">SN-593</strain>
    </source>
</reference>
<evidence type="ECO:0000313" key="1">
    <source>
        <dbReference type="EMBL" id="BBA96685.1"/>
    </source>
</evidence>
<protein>
    <recommendedName>
        <fullName evidence="3">Acetyltransferase</fullName>
    </recommendedName>
</protein>
<evidence type="ECO:0000313" key="2">
    <source>
        <dbReference type="Proteomes" id="UP000595703"/>
    </source>
</evidence>
<dbReference type="Proteomes" id="UP000595703">
    <property type="component" value="Chromosome"/>
</dbReference>
<proteinExistence type="predicted"/>
<dbReference type="SUPFAM" id="SSF55729">
    <property type="entry name" value="Acyl-CoA N-acyltransferases (Nat)"/>
    <property type="match status" value="1"/>
</dbReference>
<sequence>MRLRGYRDTDHDLLHGHWTPGELLGLPLPGRPALAVPAEVPAPGGPGQDADERLCVADGVGVVRFTAIDWIARRARLETGLLPDAAPRAKEVLALAVTHAFDVLGLRRVHGAFTPLPGTDPEPLAAAGFVREARWPQALWHEGRAVDREIWAVLRDA</sequence>
<dbReference type="AlphaFoldDB" id="A0A7U3UQ69"/>
<dbReference type="InterPro" id="IPR016181">
    <property type="entry name" value="Acyl_CoA_acyltransferase"/>
</dbReference>
<name>A0A7U3UQ69_9ACTN</name>
<dbReference type="KEGG" id="arev:RVR_2099"/>
<keyword evidence="2" id="KW-1185">Reference proteome</keyword>
<reference evidence="1 2" key="2">
    <citation type="journal article" date="2011" name="J. Antibiot.">
        <title>Furaquinocins I and J: novel polyketide isoprenoid hybrid compounds from Streptomyces reveromyceticus SN-593.</title>
        <authorList>
            <person name="Panthee S."/>
            <person name="Takahashi S."/>
            <person name="Takagi H."/>
            <person name="Nogawa T."/>
            <person name="Oowada E."/>
            <person name="Uramoto M."/>
            <person name="Osada H."/>
        </authorList>
    </citation>
    <scope>NUCLEOTIDE SEQUENCE [LARGE SCALE GENOMIC DNA]</scope>
    <source>
        <strain evidence="1 2">SN-593</strain>
    </source>
</reference>
<reference evidence="1 2" key="3">
    <citation type="journal article" date="2011" name="Nat. Chem. Biol.">
        <title>Reveromycin A biosynthesis uses RevG and RevJ for stereospecific spiroacetal formation.</title>
        <authorList>
            <person name="Takahashi S."/>
            <person name="Toyoda A."/>
            <person name="Sekiyama Y."/>
            <person name="Takagi H."/>
            <person name="Nogawa T."/>
            <person name="Uramoto M."/>
            <person name="Suzuki R."/>
            <person name="Koshino H."/>
            <person name="Kumano T."/>
            <person name="Panthee S."/>
            <person name="Dairi T."/>
            <person name="Ishikawa J."/>
            <person name="Ikeda H."/>
            <person name="Sakaki Y."/>
            <person name="Osada H."/>
        </authorList>
    </citation>
    <scope>NUCLEOTIDE SEQUENCE [LARGE SCALE GENOMIC DNA]</scope>
    <source>
        <strain evidence="1 2">SN-593</strain>
    </source>
</reference>
<evidence type="ECO:0008006" key="3">
    <source>
        <dbReference type="Google" id="ProtNLM"/>
    </source>
</evidence>
<reference evidence="1 2" key="4">
    <citation type="journal article" date="2020" name="Sci. Rep.">
        <title>beta-carboline chemical signals induce reveromycin production through a LuxR family regulator in Streptomyces sp. SN-593.</title>
        <authorList>
            <person name="Panthee S."/>
            <person name="Kito N."/>
            <person name="Hayashi T."/>
            <person name="Shimizu T."/>
            <person name="Ishikawa J."/>
            <person name="Hamamoto H."/>
            <person name="Osada H."/>
            <person name="Takahashi S."/>
        </authorList>
    </citation>
    <scope>NUCLEOTIDE SEQUENCE [LARGE SCALE GENOMIC DNA]</scope>
    <source>
        <strain evidence="1 2">SN-593</strain>
    </source>
</reference>
<dbReference type="EMBL" id="AP018365">
    <property type="protein sequence ID" value="BBA96685.1"/>
    <property type="molecule type" value="Genomic_DNA"/>
</dbReference>
<gene>
    <name evidence="1" type="ORF">RVR_2099</name>
</gene>
<accession>A0A7U3UQ69</accession>
<dbReference type="Gene3D" id="3.40.630.30">
    <property type="match status" value="1"/>
</dbReference>